<dbReference type="PATRIC" id="fig|261654.4.peg.1291"/>
<sequence length="148" mass="16689">MPRMYALYAWGNFISEVGLDRRPAWLDPAVLRGEQQVVDESLMIGDTDTLLVDGPGTLFEIDDDDKNLVPGRELVGRDLSGVLWRVSRIRAATDGTREDALRIVAAIEEDGDYYEEDERHEYNSVPVGEVVTLWEDAHGQWTLALVEL</sequence>
<name>A0A1A8Z9I1_9ACTN</name>
<gene>
    <name evidence="1" type="ORF">GA0070611_1271</name>
</gene>
<evidence type="ECO:0000313" key="1">
    <source>
        <dbReference type="EMBL" id="SBT40463.1"/>
    </source>
</evidence>
<dbReference type="EMBL" id="LT594323">
    <property type="protein sequence ID" value="SBT40463.1"/>
    <property type="molecule type" value="Genomic_DNA"/>
</dbReference>
<reference evidence="2" key="1">
    <citation type="submission" date="2016-06" db="EMBL/GenBank/DDBJ databases">
        <authorList>
            <person name="Varghese N."/>
            <person name="Submissions Spin"/>
        </authorList>
    </citation>
    <scope>NUCLEOTIDE SEQUENCE [LARGE SCALE GENOMIC DNA]</scope>
    <source>
        <strain evidence="2">DSM 44815</strain>
    </source>
</reference>
<dbReference type="AlphaFoldDB" id="A0A1A8Z9I1"/>
<dbReference type="STRING" id="261654.GA0070611_1271"/>
<evidence type="ECO:0000313" key="2">
    <source>
        <dbReference type="Proteomes" id="UP000199385"/>
    </source>
</evidence>
<accession>A0A1A8Z9I1</accession>
<dbReference type="Proteomes" id="UP000199385">
    <property type="component" value="Chromosome I"/>
</dbReference>
<proteinExistence type="predicted"/>
<protein>
    <submittedName>
        <fullName evidence="1">Uncharacterized protein</fullName>
    </submittedName>
</protein>
<organism evidence="1 2">
    <name type="scientific">Micromonospora auratinigra</name>
    <dbReference type="NCBI Taxonomy" id="261654"/>
    <lineage>
        <taxon>Bacteria</taxon>
        <taxon>Bacillati</taxon>
        <taxon>Actinomycetota</taxon>
        <taxon>Actinomycetes</taxon>
        <taxon>Micromonosporales</taxon>
        <taxon>Micromonosporaceae</taxon>
        <taxon>Micromonospora</taxon>
    </lineage>
</organism>
<keyword evidence="2" id="KW-1185">Reference proteome</keyword>